<dbReference type="RefSeq" id="WP_189126040.1">
    <property type="nucleotide sequence ID" value="NZ_BMNH01000013.1"/>
</dbReference>
<dbReference type="SUPFAM" id="SSF50969">
    <property type="entry name" value="YVTN repeat-like/Quinoprotein amine dehydrogenase"/>
    <property type="match status" value="1"/>
</dbReference>
<dbReference type="Gene3D" id="2.120.10.30">
    <property type="entry name" value="TolB, C-terminal domain"/>
    <property type="match status" value="1"/>
</dbReference>
<reference evidence="2" key="2">
    <citation type="submission" date="2020-09" db="EMBL/GenBank/DDBJ databases">
        <authorList>
            <person name="Sun Q."/>
            <person name="Zhou Y."/>
        </authorList>
    </citation>
    <scope>NUCLEOTIDE SEQUENCE</scope>
    <source>
        <strain evidence="2">CGMCC 4.7368</strain>
    </source>
</reference>
<proteinExistence type="predicted"/>
<evidence type="ECO:0000256" key="1">
    <source>
        <dbReference type="SAM" id="SignalP"/>
    </source>
</evidence>
<evidence type="ECO:0008006" key="4">
    <source>
        <dbReference type="Google" id="ProtNLM"/>
    </source>
</evidence>
<organism evidence="2 3">
    <name type="scientific">Nonomuraea cavernae</name>
    <dbReference type="NCBI Taxonomy" id="2045107"/>
    <lineage>
        <taxon>Bacteria</taxon>
        <taxon>Bacillati</taxon>
        <taxon>Actinomycetota</taxon>
        <taxon>Actinomycetes</taxon>
        <taxon>Streptosporangiales</taxon>
        <taxon>Streptosporangiaceae</taxon>
        <taxon>Nonomuraea</taxon>
    </lineage>
</organism>
<name>A0A917Z3M5_9ACTN</name>
<comment type="caution">
    <text evidence="2">The sequence shown here is derived from an EMBL/GenBank/DDBJ whole genome shotgun (WGS) entry which is preliminary data.</text>
</comment>
<gene>
    <name evidence="2" type="ORF">GCM10012289_44160</name>
</gene>
<reference evidence="2" key="1">
    <citation type="journal article" date="2014" name="Int. J. Syst. Evol. Microbiol.">
        <title>Complete genome sequence of Corynebacterium casei LMG S-19264T (=DSM 44701T), isolated from a smear-ripened cheese.</title>
        <authorList>
            <consortium name="US DOE Joint Genome Institute (JGI-PGF)"/>
            <person name="Walter F."/>
            <person name="Albersmeier A."/>
            <person name="Kalinowski J."/>
            <person name="Ruckert C."/>
        </authorList>
    </citation>
    <scope>NUCLEOTIDE SEQUENCE</scope>
    <source>
        <strain evidence="2">CGMCC 4.7368</strain>
    </source>
</reference>
<feature type="chain" id="PRO_5037271867" description="WD40 repeat domain-containing protein" evidence="1">
    <location>
        <begin position="18"/>
        <end position="302"/>
    </location>
</feature>
<accession>A0A917Z3M5</accession>
<evidence type="ECO:0000313" key="2">
    <source>
        <dbReference type="EMBL" id="GGO73539.1"/>
    </source>
</evidence>
<dbReference type="AlphaFoldDB" id="A0A917Z3M5"/>
<evidence type="ECO:0000313" key="3">
    <source>
        <dbReference type="Proteomes" id="UP000646523"/>
    </source>
</evidence>
<feature type="signal peptide" evidence="1">
    <location>
        <begin position="1"/>
        <end position="17"/>
    </location>
</feature>
<sequence>MLAQIAIALSLTLLAPAAPVPLPGVGVSYTEKTGDPVRLSAYGLGTRSTYLRARTGATFTRQPALAEAAVSPDGRTVAGVPGSYRAGYDALLLTDRATGATRRVRTVAKPLTASYVSWTRDSGQVVLTVERKVSGRWQATGFTVVNVAAGTARTVRLSGLDRRATFWWSPDGKLVARHNGGLRIHRVTDGAVVGTHPAIGLPTGPEDSYSPSGRRLAVWCPARFREGLCLADPATGRIARRVAAQPVALFGWWDENHVIAVVTDRSDYRLAVLGLDGKVTRVLAPIPRRTWTANLWLGFTRS</sequence>
<dbReference type="InterPro" id="IPR011042">
    <property type="entry name" value="6-blade_b-propeller_TolB-like"/>
</dbReference>
<keyword evidence="3" id="KW-1185">Reference proteome</keyword>
<keyword evidence="1" id="KW-0732">Signal</keyword>
<dbReference type="Proteomes" id="UP000646523">
    <property type="component" value="Unassembled WGS sequence"/>
</dbReference>
<protein>
    <recommendedName>
        <fullName evidence="4">WD40 repeat domain-containing protein</fullName>
    </recommendedName>
</protein>
<dbReference type="EMBL" id="BMNH01000013">
    <property type="protein sequence ID" value="GGO73539.1"/>
    <property type="molecule type" value="Genomic_DNA"/>
</dbReference>
<dbReference type="InterPro" id="IPR011044">
    <property type="entry name" value="Quino_amine_DH_bsu"/>
</dbReference>